<accession>A0A256FU67</accession>
<dbReference type="Proteomes" id="UP000216345">
    <property type="component" value="Unassembled WGS sequence"/>
</dbReference>
<organism evidence="1 2">
    <name type="scientific">Brucella rhizosphaerae</name>
    <dbReference type="NCBI Taxonomy" id="571254"/>
    <lineage>
        <taxon>Bacteria</taxon>
        <taxon>Pseudomonadati</taxon>
        <taxon>Pseudomonadota</taxon>
        <taxon>Alphaproteobacteria</taxon>
        <taxon>Hyphomicrobiales</taxon>
        <taxon>Brucellaceae</taxon>
        <taxon>Brucella/Ochrobactrum group</taxon>
        <taxon>Brucella</taxon>
    </lineage>
</organism>
<evidence type="ECO:0000313" key="1">
    <source>
        <dbReference type="EMBL" id="OYR18422.1"/>
    </source>
</evidence>
<dbReference type="AlphaFoldDB" id="A0A256FU67"/>
<sequence>MKNTVLLRQLIAKRHLNFNDAWLTARELGSDQLHSGLTAKTLLDAFLKIWLGYSVRWHKIPRAQLCFCKTLT</sequence>
<comment type="caution">
    <text evidence="1">The sequence shown here is derived from an EMBL/GenBank/DDBJ whole genome shotgun (WGS) entry which is preliminary data.</text>
</comment>
<evidence type="ECO:0000313" key="2">
    <source>
        <dbReference type="Proteomes" id="UP000216345"/>
    </source>
</evidence>
<gene>
    <name evidence="1" type="ORF">CEV32_3265</name>
</gene>
<keyword evidence="2" id="KW-1185">Reference proteome</keyword>
<name>A0A256FU67_9HYPH</name>
<reference evidence="1 2" key="1">
    <citation type="submission" date="2017-07" db="EMBL/GenBank/DDBJ databases">
        <title>Phylogenetic study on the rhizospheric bacterium Ochrobactrum sp. A44.</title>
        <authorList>
            <person name="Krzyzanowska D.M."/>
            <person name="Ossowicki A."/>
            <person name="Rajewska M."/>
            <person name="Maciag T."/>
            <person name="Kaczynski Z."/>
            <person name="Czerwicka M."/>
            <person name="Jafra S."/>
        </authorList>
    </citation>
    <scope>NUCLEOTIDE SEQUENCE [LARGE SCALE GENOMIC DNA]</scope>
    <source>
        <strain evidence="1 2">PR17</strain>
    </source>
</reference>
<dbReference type="EMBL" id="NNRK01000012">
    <property type="protein sequence ID" value="OYR18422.1"/>
    <property type="molecule type" value="Genomic_DNA"/>
</dbReference>
<proteinExistence type="predicted"/>
<protein>
    <submittedName>
        <fullName evidence="1">Uncharacterized protein</fullName>
    </submittedName>
</protein>